<keyword evidence="3" id="KW-1185">Reference proteome</keyword>
<keyword evidence="1" id="KW-1133">Transmembrane helix</keyword>
<keyword evidence="1" id="KW-0812">Transmembrane</keyword>
<name>A0A4P7D8J8_9BURK</name>
<accession>A0A4P7D8J8</accession>
<protein>
    <submittedName>
        <fullName evidence="2">Uncharacterized protein</fullName>
    </submittedName>
</protein>
<dbReference type="RefSeq" id="WP_134758978.1">
    <property type="nucleotide sequence ID" value="NZ_CP038151.1"/>
</dbReference>
<feature type="transmembrane region" description="Helical" evidence="1">
    <location>
        <begin position="41"/>
        <end position="61"/>
    </location>
</feature>
<dbReference type="EMBL" id="CP038151">
    <property type="protein sequence ID" value="QBR03490.1"/>
    <property type="molecule type" value="Genomic_DNA"/>
</dbReference>
<dbReference type="OrthoDB" id="9135652at2"/>
<evidence type="ECO:0000256" key="1">
    <source>
        <dbReference type="SAM" id="Phobius"/>
    </source>
</evidence>
<dbReference type="KEGG" id="ppai:E1956_40940"/>
<dbReference type="AlphaFoldDB" id="A0A4P7D8J8"/>
<evidence type="ECO:0000313" key="2">
    <source>
        <dbReference type="EMBL" id="QBR03490.1"/>
    </source>
</evidence>
<proteinExistence type="predicted"/>
<gene>
    <name evidence="2" type="ORF">E1956_40940</name>
</gene>
<feature type="transmembrane region" description="Helical" evidence="1">
    <location>
        <begin position="6"/>
        <end position="29"/>
    </location>
</feature>
<reference evidence="2 3" key="1">
    <citation type="submission" date="2019-03" db="EMBL/GenBank/DDBJ databases">
        <title>Paraburkholderia sp. 7MH5, isolated from subtropical forest soil.</title>
        <authorList>
            <person name="Gao Z.-H."/>
            <person name="Qiu L.-H."/>
        </authorList>
    </citation>
    <scope>NUCLEOTIDE SEQUENCE [LARGE SCALE GENOMIC DNA]</scope>
    <source>
        <strain evidence="2 3">7MH5</strain>
    </source>
</reference>
<keyword evidence="1" id="KW-0472">Membrane</keyword>
<organism evidence="2 3">
    <name type="scientific">Paraburkholderia pallida</name>
    <dbReference type="NCBI Taxonomy" id="2547399"/>
    <lineage>
        <taxon>Bacteria</taxon>
        <taxon>Pseudomonadati</taxon>
        <taxon>Pseudomonadota</taxon>
        <taxon>Betaproteobacteria</taxon>
        <taxon>Burkholderiales</taxon>
        <taxon>Burkholderiaceae</taxon>
        <taxon>Paraburkholderia</taxon>
    </lineage>
</organism>
<dbReference type="Proteomes" id="UP000295727">
    <property type="component" value="Chromosome 4"/>
</dbReference>
<sequence length="278" mass="30478">MALYGVSGLAILMLLSLVLTVPLLLVLAALGFSRSMRERKFWWRSVPILVCLLPVQVLVMLNAGALEDGYDRAVLAWYTHHLTRTTVLDGMTFPPGSTVVQHDYSPHSVASGTVPVGTSLLGLTVIGDFMILQTDDHVNYLAEGTLAKPGSLAGIQCAPGSFTQKKRPAYDVAKTIETVECTLASEYQNGEFDFPPGTHVKADVFDRSELLSISGALPREWRIFGLQCDKGPFESDDGHRFSCTLAADQRLGQYLFSRGEELMVSRDPDGSLRIYGRH</sequence>
<evidence type="ECO:0000313" key="3">
    <source>
        <dbReference type="Proteomes" id="UP000295727"/>
    </source>
</evidence>